<dbReference type="PANTHER" id="PTHR44167">
    <property type="entry name" value="OVARIAN-SPECIFIC SERINE/THREONINE-PROTEIN KINASE LOK-RELATED"/>
    <property type="match status" value="1"/>
</dbReference>
<dbReference type="Gene3D" id="3.30.200.20">
    <property type="entry name" value="Phosphorylase Kinase, domain 1"/>
    <property type="match status" value="1"/>
</dbReference>
<protein>
    <recommendedName>
        <fullName evidence="1">Protein kinase domain-containing protein</fullName>
    </recommendedName>
</protein>
<gene>
    <name evidence="2" type="ORF">Q9L58_002280</name>
</gene>
<evidence type="ECO:0000313" key="3">
    <source>
        <dbReference type="Proteomes" id="UP001447188"/>
    </source>
</evidence>
<dbReference type="InterPro" id="IPR011009">
    <property type="entry name" value="Kinase-like_dom_sf"/>
</dbReference>
<evidence type="ECO:0000259" key="1">
    <source>
        <dbReference type="PROSITE" id="PS50011"/>
    </source>
</evidence>
<dbReference type="PANTHER" id="PTHR44167:SF24">
    <property type="entry name" value="SERINE_THREONINE-PROTEIN KINASE CHK2"/>
    <property type="match status" value="1"/>
</dbReference>
<dbReference type="SMART" id="SM00220">
    <property type="entry name" value="S_TKc"/>
    <property type="match status" value="1"/>
</dbReference>
<sequence>MSDSRPSATAFRTKLLERYKLPTEFDGDEKITHTILKSNLQANQRRIKVATTWRRDRMLGAGAFGEVWLQVEEHSGSLRAVKIIPTRQVNLRELESLVELRDHPDLFVSFFGWFTDPYATHIAMEYVPHGDLSQYIEDHGASAKAHREVGEITSQILEGLVVLHDRDICHRDLKPQNILIASPSPIWIKISDFGISKRTSGTSLNTNCGTICYQAPEQMGLLPKKYMKSDSYTKLVDIWALGSIVHEILTAQIPFLEIDLRTPISDVETNTQPMIDIPILFGYCQDGDPFPIDSLENNRISTEGINFVKSLMAVDPGSRATAADALMDPWLVRASCEVQTDHSSQYGGTGKAPAAPLPTRIPPTVASVFNADAVASLVGDRRKQFAEEANARIQAAIIGSVYYGDCNSMLVQFCQSWQLVSDIPEHYPKGYAYWARPAESAKDPLRKLELWANAVEANGEKAHWDRLVVRGLNDLLVSFLCP</sequence>
<dbReference type="InterPro" id="IPR008271">
    <property type="entry name" value="Ser/Thr_kinase_AS"/>
</dbReference>
<dbReference type="SUPFAM" id="SSF56112">
    <property type="entry name" value="Protein kinase-like (PK-like)"/>
    <property type="match status" value="1"/>
</dbReference>
<dbReference type="Pfam" id="PF00069">
    <property type="entry name" value="Pkinase"/>
    <property type="match status" value="1"/>
</dbReference>
<comment type="caution">
    <text evidence="2">The sequence shown here is derived from an EMBL/GenBank/DDBJ whole genome shotgun (WGS) entry which is preliminary data.</text>
</comment>
<dbReference type="InterPro" id="IPR000719">
    <property type="entry name" value="Prot_kinase_dom"/>
</dbReference>
<proteinExistence type="predicted"/>
<reference evidence="2 3" key="1">
    <citation type="submission" date="2024-02" db="EMBL/GenBank/DDBJ databases">
        <title>Discinaceae phylogenomics.</title>
        <authorList>
            <person name="Dirks A.C."/>
            <person name="James T.Y."/>
        </authorList>
    </citation>
    <scope>NUCLEOTIDE SEQUENCE [LARGE SCALE GENOMIC DNA]</scope>
    <source>
        <strain evidence="2 3">ACD0624</strain>
    </source>
</reference>
<dbReference type="Proteomes" id="UP001447188">
    <property type="component" value="Unassembled WGS sequence"/>
</dbReference>
<dbReference type="PROSITE" id="PS00108">
    <property type="entry name" value="PROTEIN_KINASE_ST"/>
    <property type="match status" value="1"/>
</dbReference>
<accession>A0ABR3GS24</accession>
<feature type="domain" description="Protein kinase" evidence="1">
    <location>
        <begin position="53"/>
        <end position="331"/>
    </location>
</feature>
<keyword evidence="3" id="KW-1185">Reference proteome</keyword>
<dbReference type="EMBL" id="JBBBZM010000019">
    <property type="protein sequence ID" value="KAL0638702.1"/>
    <property type="molecule type" value="Genomic_DNA"/>
</dbReference>
<name>A0ABR3GS24_9PEZI</name>
<evidence type="ECO:0000313" key="2">
    <source>
        <dbReference type="EMBL" id="KAL0638702.1"/>
    </source>
</evidence>
<organism evidence="2 3">
    <name type="scientific">Discina gigas</name>
    <dbReference type="NCBI Taxonomy" id="1032678"/>
    <lineage>
        <taxon>Eukaryota</taxon>
        <taxon>Fungi</taxon>
        <taxon>Dikarya</taxon>
        <taxon>Ascomycota</taxon>
        <taxon>Pezizomycotina</taxon>
        <taxon>Pezizomycetes</taxon>
        <taxon>Pezizales</taxon>
        <taxon>Discinaceae</taxon>
        <taxon>Discina</taxon>
    </lineage>
</organism>
<dbReference type="PROSITE" id="PS50011">
    <property type="entry name" value="PROTEIN_KINASE_DOM"/>
    <property type="match status" value="1"/>
</dbReference>
<dbReference type="Gene3D" id="1.10.510.10">
    <property type="entry name" value="Transferase(Phosphotransferase) domain 1"/>
    <property type="match status" value="1"/>
</dbReference>